<comment type="caution">
    <text evidence="1">The sequence shown here is derived from an EMBL/GenBank/DDBJ whole genome shotgun (WGS) entry which is preliminary data.</text>
</comment>
<gene>
    <name evidence="1" type="ORF">KHY36_10530</name>
</gene>
<dbReference type="AlphaFoldDB" id="A0A943DDQ1"/>
<reference evidence="1" key="1">
    <citation type="submission" date="2021-02" db="EMBL/GenBank/DDBJ databases">
        <title>Infant gut strain persistence is associated with maternal origin, phylogeny, and functional potential including surface adhesion and iron acquisition.</title>
        <authorList>
            <person name="Lou Y.C."/>
        </authorList>
    </citation>
    <scope>NUCLEOTIDE SEQUENCE</scope>
    <source>
        <strain evidence="1">L3_101_000M1_dasL3_101_000M1_concoct_87</strain>
    </source>
</reference>
<dbReference type="Proteomes" id="UP000759273">
    <property type="component" value="Unassembled WGS sequence"/>
</dbReference>
<evidence type="ECO:0000313" key="2">
    <source>
        <dbReference type="Proteomes" id="UP000759273"/>
    </source>
</evidence>
<dbReference type="EMBL" id="JAGZGG010000025">
    <property type="protein sequence ID" value="MBS5332949.1"/>
    <property type="molecule type" value="Genomic_DNA"/>
</dbReference>
<evidence type="ECO:0000313" key="1">
    <source>
        <dbReference type="EMBL" id="MBS5332949.1"/>
    </source>
</evidence>
<protein>
    <submittedName>
        <fullName evidence="1">Uncharacterized protein</fullName>
    </submittedName>
</protein>
<sequence>MLKSGGHDAKILWGRKKKANYYYAFVPRNSDAAAMLTKGLFEKFIGFGECTEKRKLPY</sequence>
<proteinExistence type="predicted"/>
<accession>A0A943DDQ1</accession>
<organism evidence="1 2">
    <name type="scientific">Subdoligranulum variabile</name>
    <dbReference type="NCBI Taxonomy" id="214851"/>
    <lineage>
        <taxon>Bacteria</taxon>
        <taxon>Bacillati</taxon>
        <taxon>Bacillota</taxon>
        <taxon>Clostridia</taxon>
        <taxon>Eubacteriales</taxon>
        <taxon>Oscillospiraceae</taxon>
        <taxon>Subdoligranulum</taxon>
    </lineage>
</organism>
<name>A0A943DDQ1_9FIRM</name>